<evidence type="ECO:0000313" key="2">
    <source>
        <dbReference type="EMBL" id="ASB90443.1"/>
    </source>
</evidence>
<keyword evidence="3" id="KW-1185">Reference proteome</keyword>
<dbReference type="Proteomes" id="UP000196877">
    <property type="component" value="Chromosome"/>
</dbReference>
<sequence length="70" mass="8379">MGVYYISACHDCKERVMWEKCTREAAEEWHEMFHPWHNTQLSGDYDDDFYDTIRGYRDLGIRDGDTIAEV</sequence>
<evidence type="ECO:0000313" key="3">
    <source>
        <dbReference type="Proteomes" id="UP000196877"/>
    </source>
</evidence>
<dbReference type="EMBL" id="CP021920">
    <property type="protein sequence ID" value="ASB90443.1"/>
    <property type="molecule type" value="Genomic_DNA"/>
</dbReference>
<organism evidence="1 3">
    <name type="scientific">Bacillus sonorensis</name>
    <dbReference type="NCBI Taxonomy" id="119858"/>
    <lineage>
        <taxon>Bacteria</taxon>
        <taxon>Bacillati</taxon>
        <taxon>Bacillota</taxon>
        <taxon>Bacilli</taxon>
        <taxon>Bacillales</taxon>
        <taxon>Bacillaceae</taxon>
        <taxon>Bacillus</taxon>
    </lineage>
</organism>
<proteinExistence type="predicted"/>
<protein>
    <submittedName>
        <fullName evidence="1">Uncharacterized protein</fullName>
    </submittedName>
</protein>
<dbReference type="RefSeq" id="WP_006636940.1">
    <property type="nucleotide sequence ID" value="NZ_CABJEH010000001.1"/>
</dbReference>
<reference evidence="1 3" key="1">
    <citation type="submission" date="2017-06" db="EMBL/GenBank/DDBJ databases">
        <title>Genome sequence of Bacillus sonorensis strain SRCM101395.</title>
        <authorList>
            <person name="Cho S.H."/>
        </authorList>
    </citation>
    <scope>NUCLEOTIDE SEQUENCE [LARGE SCALE GENOMIC DNA]</scope>
    <source>
        <strain evidence="1 3">SRCM101395</strain>
    </source>
</reference>
<dbReference type="EMBL" id="CP021920">
    <property type="protein sequence ID" value="ASB87720.1"/>
    <property type="molecule type" value="Genomic_DNA"/>
</dbReference>
<gene>
    <name evidence="1" type="ORF">S101395_01184</name>
    <name evidence="2" type="ORF">S101395_03940</name>
</gene>
<name>A0ABN5AEI3_9BACI</name>
<accession>A0ABN5AEI3</accession>
<dbReference type="GeneID" id="92852115"/>
<evidence type="ECO:0000313" key="1">
    <source>
        <dbReference type="EMBL" id="ASB87720.1"/>
    </source>
</evidence>